<dbReference type="HOGENOM" id="CLU_3219513_0_0_9"/>
<reference evidence="3" key="1">
    <citation type="submission" date="2011-06" db="EMBL/GenBank/DDBJ databases">
        <title>Complete genome sequence of Paenibacillus mucilaginosus KNP414.</title>
        <authorList>
            <person name="Wang J."/>
            <person name="Hu S."/>
            <person name="Hu X."/>
            <person name="Zhang B."/>
            <person name="Dong D."/>
            <person name="Zhang S."/>
            <person name="Zhao K."/>
            <person name="Wu D."/>
        </authorList>
    </citation>
    <scope>NUCLEOTIDE SEQUENCE [LARGE SCALE GENOMIC DNA]</scope>
    <source>
        <strain evidence="3">KNP414</strain>
    </source>
</reference>
<evidence type="ECO:0000256" key="1">
    <source>
        <dbReference type="SAM" id="MobiDB-lite"/>
    </source>
</evidence>
<dbReference type="Proteomes" id="UP000006620">
    <property type="component" value="Chromosome"/>
</dbReference>
<proteinExistence type="predicted"/>
<accession>F8FKB6</accession>
<evidence type="ECO:0000313" key="2">
    <source>
        <dbReference type="EMBL" id="AEI44797.1"/>
    </source>
</evidence>
<organism evidence="2 3">
    <name type="scientific">Paenibacillus mucilaginosus (strain KNP414)</name>
    <dbReference type="NCBI Taxonomy" id="1036673"/>
    <lineage>
        <taxon>Bacteria</taxon>
        <taxon>Bacillati</taxon>
        <taxon>Bacillota</taxon>
        <taxon>Bacilli</taxon>
        <taxon>Bacillales</taxon>
        <taxon>Paenibacillaceae</taxon>
        <taxon>Paenibacillus</taxon>
    </lineage>
</organism>
<dbReference type="PATRIC" id="fig|1036673.3.peg.5834"/>
<name>F8FKB6_PAEMK</name>
<reference evidence="2 3" key="2">
    <citation type="journal article" date="2013" name="Genome Announc.">
        <title>Genome Sequence of Growth-Improving Paenibacillus mucilaginosus Strain KNP414.</title>
        <authorList>
            <person name="Lu J.J."/>
            <person name="Wang J.F."/>
            <person name="Hu X.F."/>
        </authorList>
    </citation>
    <scope>NUCLEOTIDE SEQUENCE [LARGE SCALE GENOMIC DNA]</scope>
    <source>
        <strain evidence="2 3">KNP414</strain>
    </source>
</reference>
<feature type="region of interest" description="Disordered" evidence="1">
    <location>
        <begin position="1"/>
        <end position="44"/>
    </location>
</feature>
<protein>
    <submittedName>
        <fullName evidence="2">Uncharacterized protein</fullName>
    </submittedName>
</protein>
<gene>
    <name evidence="2" type="ordered locus">KNP414_06275</name>
</gene>
<evidence type="ECO:0000313" key="3">
    <source>
        <dbReference type="Proteomes" id="UP000006620"/>
    </source>
</evidence>
<dbReference type="AlphaFoldDB" id="F8FKB6"/>
<sequence length="44" mass="5106">MNRNGNLPRQGMHPPKGWLPVDEDRRARRRRRGTGTGSSIINMY</sequence>
<dbReference type="KEGG" id="pms:KNP414_06275"/>
<dbReference type="EMBL" id="CP002869">
    <property type="protein sequence ID" value="AEI44797.1"/>
    <property type="molecule type" value="Genomic_DNA"/>
</dbReference>